<protein>
    <submittedName>
        <fullName evidence="1">Uncharacterized protein</fullName>
    </submittedName>
</protein>
<proteinExistence type="predicted"/>
<sequence length="207" mass="24240">MATLFRYSLHKLLLQNSSGKKATAAIPHAGEALQTILLRLQLLPWTAKPELPRMAVVPNSRDVLNQDYLQSFKTCRFGFDMDVKNSEPPRMAVVLNRIEFENYHSYINRSFQTHRFHFDTDVKMKPLCRTLFYKTFYVLVGCIKKRIDLLKKRYTKKSLKDSPVFLQIRKMHKKILGIHILKNKNRLFSAVRASLFFSASFCNFSDM</sequence>
<organism evidence="1 2">
    <name type="scientific">Treponema phagedenis</name>
    <dbReference type="NCBI Taxonomy" id="162"/>
    <lineage>
        <taxon>Bacteria</taxon>
        <taxon>Pseudomonadati</taxon>
        <taxon>Spirochaetota</taxon>
        <taxon>Spirochaetia</taxon>
        <taxon>Spirochaetales</taxon>
        <taxon>Treponemataceae</taxon>
        <taxon>Treponema</taxon>
    </lineage>
</organism>
<name>A0A0B7GU56_TREPH</name>
<evidence type="ECO:0000313" key="1">
    <source>
        <dbReference type="EMBL" id="CEM61057.1"/>
    </source>
</evidence>
<dbReference type="GeneID" id="58792153"/>
<gene>
    <name evidence="1" type="ORF">TPHV1_140005</name>
</gene>
<dbReference type="RefSeq" id="WP_024752165.1">
    <property type="nucleotide sequence ID" value="NZ_CDNC01000006.1"/>
</dbReference>
<dbReference type="AlphaFoldDB" id="A0A0B7GU56"/>
<keyword evidence="2" id="KW-1185">Reference proteome</keyword>
<accession>A0A0B7GU56</accession>
<dbReference type="EMBL" id="CDNC01000006">
    <property type="protein sequence ID" value="CEM61057.1"/>
    <property type="molecule type" value="Genomic_DNA"/>
</dbReference>
<dbReference type="Proteomes" id="UP000042527">
    <property type="component" value="Unassembled WGS sequence"/>
</dbReference>
<reference evidence="2" key="1">
    <citation type="submission" date="2015-01" db="EMBL/GenBank/DDBJ databases">
        <authorList>
            <person name="Manzoor Shahid"/>
            <person name="Zubair Saima"/>
        </authorList>
    </citation>
    <scope>NUCLEOTIDE SEQUENCE [LARGE SCALE GENOMIC DNA]</scope>
    <source>
        <strain evidence="2">V1</strain>
    </source>
</reference>
<evidence type="ECO:0000313" key="2">
    <source>
        <dbReference type="Proteomes" id="UP000042527"/>
    </source>
</evidence>